<comment type="caution">
    <text evidence="3">The sequence shown here is derived from an EMBL/GenBank/DDBJ whole genome shotgun (WGS) entry which is preliminary data.</text>
</comment>
<keyword evidence="4" id="KW-1185">Reference proteome</keyword>
<dbReference type="Gene3D" id="3.80.10.10">
    <property type="entry name" value="Ribonuclease Inhibitor"/>
    <property type="match status" value="1"/>
</dbReference>
<name>A0AAW0DIA0_9AGAR</name>
<protein>
    <recommendedName>
        <fullName evidence="2">F-box domain-containing protein</fullName>
    </recommendedName>
</protein>
<feature type="domain" description="F-box" evidence="2">
    <location>
        <begin position="46"/>
        <end position="106"/>
    </location>
</feature>
<dbReference type="InterPro" id="IPR032675">
    <property type="entry name" value="LRR_dom_sf"/>
</dbReference>
<evidence type="ECO:0000313" key="4">
    <source>
        <dbReference type="Proteomes" id="UP001383192"/>
    </source>
</evidence>
<evidence type="ECO:0000259" key="2">
    <source>
        <dbReference type="Pfam" id="PF12937"/>
    </source>
</evidence>
<organism evidence="3 4">
    <name type="scientific">Paramarasmius palmivorus</name>
    <dbReference type="NCBI Taxonomy" id="297713"/>
    <lineage>
        <taxon>Eukaryota</taxon>
        <taxon>Fungi</taxon>
        <taxon>Dikarya</taxon>
        <taxon>Basidiomycota</taxon>
        <taxon>Agaricomycotina</taxon>
        <taxon>Agaricomycetes</taxon>
        <taxon>Agaricomycetidae</taxon>
        <taxon>Agaricales</taxon>
        <taxon>Marasmiineae</taxon>
        <taxon>Marasmiaceae</taxon>
        <taxon>Paramarasmius</taxon>
    </lineage>
</organism>
<sequence>MGKDPVIVNASSRQSRVATTSERHEGTTKIETSSPDQDSSKAPIFKLPEEILAKIFVYCSPSPLAAISNERSHLPLHSKLQWLSITTVCRYWRSVSLNHPALWSTPEFEAPHFARVMLDRSKAAPLNIVVSRLPSEDHQPKNVLTEAMEQTQRLRCLYLNLDASSTIRELLSTCVTPMPTLRSIYLTYGSSNPVHGTSTFILPKGFLGDEAPRLATLSLQNCLLSEGWDSPLLHQRITTFIWNVKGTVTIRHNQNAFFRALARMPYLEVLELGHVLPQLVTSSPVISLPRLRRLRLTSSGSACFDMLHHISFPSDNPPSIHVGCDTDNVVDYSYNEIIHLLETALHRVSSKSLRVLSISGDPTRNPGNILIGAWHAVPVDIEAPNPISTADLTVEFSWRSEHPSACFATSRRVIDAALRVFSSSIETLHLGDAFKDEHFPLMACARFCGLTLKNLVVAGSAAFQVPRTLTIKRVGTEPPYSFSHGKAGQLAFSALSTLTFTHVDFGTLNDELMDMLHDSFHERSQEAESQPIHKVKVICCGMDRSESIIDVFRDHARELELDCASDDA</sequence>
<dbReference type="EMBL" id="JAYKXP010000012">
    <property type="protein sequence ID" value="KAK7051588.1"/>
    <property type="molecule type" value="Genomic_DNA"/>
</dbReference>
<evidence type="ECO:0000313" key="3">
    <source>
        <dbReference type="EMBL" id="KAK7051588.1"/>
    </source>
</evidence>
<feature type="region of interest" description="Disordered" evidence="1">
    <location>
        <begin position="1"/>
        <end position="41"/>
    </location>
</feature>
<feature type="compositionally biased region" description="Polar residues" evidence="1">
    <location>
        <begin position="9"/>
        <end position="20"/>
    </location>
</feature>
<gene>
    <name evidence="3" type="ORF">VNI00_004567</name>
</gene>
<proteinExistence type="predicted"/>
<dbReference type="SUPFAM" id="SSF52047">
    <property type="entry name" value="RNI-like"/>
    <property type="match status" value="1"/>
</dbReference>
<dbReference type="Pfam" id="PF12937">
    <property type="entry name" value="F-box-like"/>
    <property type="match status" value="1"/>
</dbReference>
<dbReference type="Gene3D" id="1.20.1280.50">
    <property type="match status" value="1"/>
</dbReference>
<reference evidence="3 4" key="1">
    <citation type="submission" date="2024-01" db="EMBL/GenBank/DDBJ databases">
        <title>A draft genome for a cacao thread blight-causing isolate of Paramarasmius palmivorus.</title>
        <authorList>
            <person name="Baruah I.K."/>
            <person name="Bukari Y."/>
            <person name="Amoako-Attah I."/>
            <person name="Meinhardt L.W."/>
            <person name="Bailey B.A."/>
            <person name="Cohen S.P."/>
        </authorList>
    </citation>
    <scope>NUCLEOTIDE SEQUENCE [LARGE SCALE GENOMIC DNA]</scope>
    <source>
        <strain evidence="3 4">GH-12</strain>
    </source>
</reference>
<accession>A0AAW0DIA0</accession>
<dbReference type="Proteomes" id="UP001383192">
    <property type="component" value="Unassembled WGS sequence"/>
</dbReference>
<dbReference type="InterPro" id="IPR001810">
    <property type="entry name" value="F-box_dom"/>
</dbReference>
<evidence type="ECO:0000256" key="1">
    <source>
        <dbReference type="SAM" id="MobiDB-lite"/>
    </source>
</evidence>
<dbReference type="AlphaFoldDB" id="A0AAW0DIA0"/>